<dbReference type="Proteomes" id="UP000027135">
    <property type="component" value="Unassembled WGS sequence"/>
</dbReference>
<dbReference type="PRINTS" id="PR01609">
    <property type="entry name" value="CD36FAMILY"/>
</dbReference>
<dbReference type="AlphaFoldDB" id="A0A067RF07"/>
<evidence type="ECO:0000313" key="12">
    <source>
        <dbReference type="EMBL" id="KDR22466.1"/>
    </source>
</evidence>
<proteinExistence type="inferred from homology"/>
<evidence type="ECO:0000256" key="2">
    <source>
        <dbReference type="ARBA" id="ARBA00010532"/>
    </source>
</evidence>
<reference evidence="12 13" key="1">
    <citation type="journal article" date="2014" name="Nat. Commun.">
        <title>Molecular traces of alternative social organization in a termite genome.</title>
        <authorList>
            <person name="Terrapon N."/>
            <person name="Li C."/>
            <person name="Robertson H.M."/>
            <person name="Ji L."/>
            <person name="Meng X."/>
            <person name="Booth W."/>
            <person name="Chen Z."/>
            <person name="Childers C.P."/>
            <person name="Glastad K.M."/>
            <person name="Gokhale K."/>
            <person name="Gowin J."/>
            <person name="Gronenberg W."/>
            <person name="Hermansen R.A."/>
            <person name="Hu H."/>
            <person name="Hunt B.G."/>
            <person name="Huylmans A.K."/>
            <person name="Khalil S.M."/>
            <person name="Mitchell R.D."/>
            <person name="Munoz-Torres M.C."/>
            <person name="Mustard J.A."/>
            <person name="Pan H."/>
            <person name="Reese J.T."/>
            <person name="Scharf M.E."/>
            <person name="Sun F."/>
            <person name="Vogel H."/>
            <person name="Xiao J."/>
            <person name="Yang W."/>
            <person name="Yang Z."/>
            <person name="Yang Z."/>
            <person name="Zhou J."/>
            <person name="Zhu J."/>
            <person name="Brent C.S."/>
            <person name="Elsik C.G."/>
            <person name="Goodisman M.A."/>
            <person name="Liberles D.A."/>
            <person name="Roe R.M."/>
            <person name="Vargo E.L."/>
            <person name="Vilcinskas A."/>
            <person name="Wang J."/>
            <person name="Bornberg-Bauer E."/>
            <person name="Korb J."/>
            <person name="Zhang G."/>
            <person name="Liebig J."/>
        </authorList>
    </citation>
    <scope>NUCLEOTIDE SEQUENCE [LARGE SCALE GENOMIC DNA]</scope>
    <source>
        <tissue evidence="12">Whole organism</tissue>
    </source>
</reference>
<keyword evidence="5" id="KW-0812">Transmembrane</keyword>
<keyword evidence="10" id="KW-0675">Receptor</keyword>
<keyword evidence="4" id="KW-0716">Sensory transduction</keyword>
<evidence type="ECO:0000256" key="6">
    <source>
        <dbReference type="ARBA" id="ARBA00022725"/>
    </source>
</evidence>
<dbReference type="GO" id="GO:0007608">
    <property type="term" value="P:sensory perception of smell"/>
    <property type="evidence" value="ECO:0007669"/>
    <property type="project" value="UniProtKB-KW"/>
</dbReference>
<dbReference type="Pfam" id="PF01130">
    <property type="entry name" value="CD36"/>
    <property type="match status" value="1"/>
</dbReference>
<keyword evidence="11" id="KW-0325">Glycoprotein</keyword>
<accession>A0A067RF07</accession>
<protein>
    <submittedName>
        <fullName evidence="12">Lysosome membrane protein 2</fullName>
    </submittedName>
</protein>
<dbReference type="GO" id="GO:0005044">
    <property type="term" value="F:scavenger receptor activity"/>
    <property type="evidence" value="ECO:0007669"/>
    <property type="project" value="TreeGrafter"/>
</dbReference>
<comment type="subcellular location">
    <subcellularLocation>
        <location evidence="1">Cell membrane</location>
        <topology evidence="1">Multi-pass membrane protein</topology>
    </subcellularLocation>
</comment>
<feature type="non-terminal residue" evidence="12">
    <location>
        <position position="429"/>
    </location>
</feature>
<evidence type="ECO:0000256" key="9">
    <source>
        <dbReference type="ARBA" id="ARBA00023157"/>
    </source>
</evidence>
<dbReference type="EMBL" id="KK852506">
    <property type="protein sequence ID" value="KDR22466.1"/>
    <property type="molecule type" value="Genomic_DNA"/>
</dbReference>
<dbReference type="InterPro" id="IPR002159">
    <property type="entry name" value="CD36_fam"/>
</dbReference>
<evidence type="ECO:0000256" key="11">
    <source>
        <dbReference type="ARBA" id="ARBA00023180"/>
    </source>
</evidence>
<evidence type="ECO:0000256" key="7">
    <source>
        <dbReference type="ARBA" id="ARBA00022989"/>
    </source>
</evidence>
<keyword evidence="7" id="KW-1133">Transmembrane helix</keyword>
<evidence type="ECO:0000256" key="4">
    <source>
        <dbReference type="ARBA" id="ARBA00022606"/>
    </source>
</evidence>
<name>A0A067RF07_ZOONE</name>
<dbReference type="eggNOG" id="KOG3776">
    <property type="taxonomic scope" value="Eukaryota"/>
</dbReference>
<evidence type="ECO:0000256" key="3">
    <source>
        <dbReference type="ARBA" id="ARBA00022475"/>
    </source>
</evidence>
<keyword evidence="6" id="KW-0552">Olfaction</keyword>
<keyword evidence="9" id="KW-1015">Disulfide bond</keyword>
<evidence type="ECO:0000256" key="8">
    <source>
        <dbReference type="ARBA" id="ARBA00023136"/>
    </source>
</evidence>
<dbReference type="OMA" id="AFITAKF"/>
<evidence type="ECO:0000313" key="13">
    <source>
        <dbReference type="Proteomes" id="UP000027135"/>
    </source>
</evidence>
<organism evidence="12 13">
    <name type="scientific">Zootermopsis nevadensis</name>
    <name type="common">Dampwood termite</name>
    <dbReference type="NCBI Taxonomy" id="136037"/>
    <lineage>
        <taxon>Eukaryota</taxon>
        <taxon>Metazoa</taxon>
        <taxon>Ecdysozoa</taxon>
        <taxon>Arthropoda</taxon>
        <taxon>Hexapoda</taxon>
        <taxon>Insecta</taxon>
        <taxon>Pterygota</taxon>
        <taxon>Neoptera</taxon>
        <taxon>Polyneoptera</taxon>
        <taxon>Dictyoptera</taxon>
        <taxon>Blattodea</taxon>
        <taxon>Blattoidea</taxon>
        <taxon>Termitoidae</taxon>
        <taxon>Termopsidae</taxon>
        <taxon>Zootermopsis</taxon>
    </lineage>
</organism>
<gene>
    <name evidence="12" type="ORF">L798_02263</name>
</gene>
<dbReference type="InParanoid" id="A0A067RF07"/>
<comment type="similarity">
    <text evidence="2">Belongs to the CD36 family.</text>
</comment>
<keyword evidence="8" id="KW-0472">Membrane</keyword>
<keyword evidence="3" id="KW-1003">Cell membrane</keyword>
<dbReference type="PANTHER" id="PTHR11923:SF69">
    <property type="entry name" value="SENSORY NEURON MEMBRANE PROTEIN 1"/>
    <property type="match status" value="1"/>
</dbReference>
<evidence type="ECO:0000256" key="10">
    <source>
        <dbReference type="ARBA" id="ARBA00023170"/>
    </source>
</evidence>
<dbReference type="PANTHER" id="PTHR11923">
    <property type="entry name" value="SCAVENGER RECEPTOR CLASS B TYPE-1 SR-B1"/>
    <property type="match status" value="1"/>
</dbReference>
<keyword evidence="13" id="KW-1185">Reference proteome</keyword>
<evidence type="ECO:0000256" key="1">
    <source>
        <dbReference type="ARBA" id="ARBA00004651"/>
    </source>
</evidence>
<feature type="non-terminal residue" evidence="12">
    <location>
        <position position="1"/>
    </location>
</feature>
<dbReference type="GO" id="GO:0005886">
    <property type="term" value="C:plasma membrane"/>
    <property type="evidence" value="ECO:0007669"/>
    <property type="project" value="UniProtKB-SubCell"/>
</dbReference>
<dbReference type="GO" id="GO:0005737">
    <property type="term" value="C:cytoplasm"/>
    <property type="evidence" value="ECO:0007669"/>
    <property type="project" value="TreeGrafter"/>
</dbReference>
<evidence type="ECO:0000256" key="5">
    <source>
        <dbReference type="ARBA" id="ARBA00022692"/>
    </source>
</evidence>
<sequence length="429" mass="48828">QNLELKEGSERREIWEKAPYPMDFKIYLFNVTNPMEVQKGATPVVQEVGPYCYKEDKEKVNIVDHEDDDTVSFNLRNTWHFHQEESGRLTGDEIVTIPHVLLLGMVLTAQREQPLGLKFINVAIPNIFDNPTSVFVTAPAKDLLFDGVLFNCTASDFSTKAVCSELKKRAHNFHRVSEDTFKFSLFGSKNGTVRERLEVKRGIENIKDLGKLVEFKDQSVQNVWNGEKCNELRGTDSSIFPPFLTKKDKIESFLPELCRSLNVLYAGPTVFKGLKGRIYSADFGDMSNDPDLKCFCTTPKSCLKRGVHDLTRCTGAPLAVSFPHFFLAHEDYLNDVTGLHPQKALHATTLHFEPLTGTPMLGYKRLQFNIIIRKVNKFAPMKNLRAMLFPIFWVDEGLELDDKYVSQMKSIFTIFSIVDAVKWIMVVVG</sequence>